<evidence type="ECO:0000313" key="5">
    <source>
        <dbReference type="Proteomes" id="UP000287033"/>
    </source>
</evidence>
<keyword evidence="2" id="KW-0963">Cytoplasm</keyword>
<feature type="compositionally biased region" description="Polar residues" evidence="3">
    <location>
        <begin position="830"/>
        <end position="840"/>
    </location>
</feature>
<feature type="region of interest" description="Disordered" evidence="3">
    <location>
        <begin position="699"/>
        <end position="757"/>
    </location>
</feature>
<reference evidence="4 5" key="1">
    <citation type="journal article" date="2018" name="Nat. Ecol. Evol.">
        <title>Shark genomes provide insights into elasmobranch evolution and the origin of vertebrates.</title>
        <authorList>
            <person name="Hara Y"/>
            <person name="Yamaguchi K"/>
            <person name="Onimaru K"/>
            <person name="Kadota M"/>
            <person name="Koyanagi M"/>
            <person name="Keeley SD"/>
            <person name="Tatsumi K"/>
            <person name="Tanaka K"/>
            <person name="Motone F"/>
            <person name="Kageyama Y"/>
            <person name="Nozu R"/>
            <person name="Adachi N"/>
            <person name="Nishimura O"/>
            <person name="Nakagawa R"/>
            <person name="Tanegashima C"/>
            <person name="Kiyatake I"/>
            <person name="Matsumoto R"/>
            <person name="Murakumo K"/>
            <person name="Nishida K"/>
            <person name="Terakita A"/>
            <person name="Kuratani S"/>
            <person name="Sato K"/>
            <person name="Hyodo S Kuraku.S."/>
        </authorList>
    </citation>
    <scope>NUCLEOTIDE SEQUENCE [LARGE SCALE GENOMIC DNA]</scope>
</reference>
<feature type="compositionally biased region" description="Basic and acidic residues" evidence="3">
    <location>
        <begin position="167"/>
        <end position="176"/>
    </location>
</feature>
<comment type="subcellular location">
    <subcellularLocation>
        <location evidence="1">Cytoplasm</location>
    </subcellularLocation>
</comment>
<dbReference type="OMA" id="QKGNGTP"/>
<dbReference type="Proteomes" id="UP000287033">
    <property type="component" value="Unassembled WGS sequence"/>
</dbReference>
<feature type="compositionally biased region" description="Polar residues" evidence="3">
    <location>
        <begin position="747"/>
        <end position="757"/>
    </location>
</feature>
<evidence type="ECO:0000256" key="3">
    <source>
        <dbReference type="SAM" id="MobiDB-lite"/>
    </source>
</evidence>
<evidence type="ECO:0008006" key="6">
    <source>
        <dbReference type="Google" id="ProtNLM"/>
    </source>
</evidence>
<proteinExistence type="predicted"/>
<dbReference type="GO" id="GO:0017148">
    <property type="term" value="P:negative regulation of translation"/>
    <property type="evidence" value="ECO:0007669"/>
    <property type="project" value="TreeGrafter"/>
</dbReference>
<organism evidence="4 5">
    <name type="scientific">Chiloscyllium punctatum</name>
    <name type="common">Brownbanded bambooshark</name>
    <name type="synonym">Hemiscyllium punctatum</name>
    <dbReference type="NCBI Taxonomy" id="137246"/>
    <lineage>
        <taxon>Eukaryota</taxon>
        <taxon>Metazoa</taxon>
        <taxon>Chordata</taxon>
        <taxon>Craniata</taxon>
        <taxon>Vertebrata</taxon>
        <taxon>Chondrichthyes</taxon>
        <taxon>Elasmobranchii</taxon>
        <taxon>Galeomorphii</taxon>
        <taxon>Galeoidea</taxon>
        <taxon>Orectolobiformes</taxon>
        <taxon>Hemiscylliidae</taxon>
        <taxon>Chiloscyllium</taxon>
    </lineage>
</organism>
<name>A0A401SX05_CHIPU</name>
<dbReference type="AlphaFoldDB" id="A0A401SX05"/>
<feature type="region of interest" description="Disordered" evidence="3">
    <location>
        <begin position="210"/>
        <end position="245"/>
    </location>
</feature>
<dbReference type="OrthoDB" id="8916892at2759"/>
<feature type="region of interest" description="Disordered" evidence="3">
    <location>
        <begin position="157"/>
        <end position="176"/>
    </location>
</feature>
<dbReference type="PANTHER" id="PTHR12269">
    <property type="entry name" value="EUKARYOTIC TRANSLATION INITIATION FACTOR 4E TRANSPORTER"/>
    <property type="match status" value="1"/>
</dbReference>
<dbReference type="GO" id="GO:0005634">
    <property type="term" value="C:nucleus"/>
    <property type="evidence" value="ECO:0007669"/>
    <property type="project" value="TreeGrafter"/>
</dbReference>
<evidence type="ECO:0000313" key="4">
    <source>
        <dbReference type="EMBL" id="GCC34937.1"/>
    </source>
</evidence>
<evidence type="ECO:0000256" key="1">
    <source>
        <dbReference type="ARBA" id="ARBA00004496"/>
    </source>
</evidence>
<protein>
    <recommendedName>
        <fullName evidence="6">Eukaryotic translation initiation factor 4E nuclear import factor 1</fullName>
    </recommendedName>
</protein>
<feature type="region of interest" description="Disordered" evidence="3">
    <location>
        <begin position="774"/>
        <end position="869"/>
    </location>
</feature>
<evidence type="ECO:0000256" key="2">
    <source>
        <dbReference type="ARBA" id="ARBA00022490"/>
    </source>
</evidence>
<gene>
    <name evidence="4" type="ORF">chiPu_0013414</name>
</gene>
<sequence length="1046" mass="116274">MKRLVCTSGCVKRLLPGFREVGRSRRLRLRPERERRLARGRVPVSPPFSPGRSLRLASYLRELVCGVALGSGVSALSGMFTSPMAAMDKKEWIEENGEPLANAPKIWVMKKPYRYSKEKLLEIKDYPYAKQRPACLLEKYDSEGIWDPEKWHASLYPSSGRSSPLDGTKKDLTSDPDRTVLKRRMADPRERIKEEDIDVVLSPQRRSFGGGCHVISTSNSRRSGSPLENKENENSRGLGAQRRIGSGRIIASRTFDRDGREKDLRERDVREGRDYKEKRFRREYGDGKRIFGERRRCDSYTEEEPEWFSAGPTSQSETIELTGFDDKVLLEDPRRPKRWRKRSDTLKEGTECNGDGQETDTTSTVPATEADQEVPQEAVLPEQTPGDFDFNEFFNMEKSVPGLALMIEEVLGEGSVSSSRFSQWFSSSLSRPGSRSSSLRSTPHEELERLAGLEQRIPTPVSQLGNYFAPIQSREDNKDVNKKVDILEILRKANVDVKPLLSNLSANKEKLKESSQTGVVLSVEEVEAGLKGLKVEPERKLATPFMVEHLEQTLTSSSGSKPAQRDMDMTAFNKLVNTMKASGTLPSQPKPPEILPPHVMGPPSPDILGDLLGNQNHSTSTSLNQRGHSSPIPTFQQPSPSEFFRVKSPVGYAPNAPHLRDHFQGLPLPKNISPIPAPQAVSPSQLDMRQGAMEGLPFAQDLHMPGGDVYQPGYGKMHHDHRDGYRLRQQRISRSPGPASQHRLNAASPSQVSSFTNMLSPSFTPTSVIRKMFESKDKSKDGKENRPVKNCTEDGHLLIEDHLSPGSPLENTDRGTSPIGGTRSTYHRSACTTPQLNQMRFTKDQDYRPRSTGRKTPPTRASPVPGSPFPRPICPVPIMSHVPLVRQSPPHLPPSVVQRMLAQGVSPQQLHPALLHTGMFPSGMDLSHLQSLPPTLLGQTFYPLPTSGLPLLNPRAALSTTQIQASATPLQHLAMIRQVLQSPSAGGQGPGAHLHLNQQTSTLRPLHHRSGSPVNLSKWFGNDVLQQPLPSMPSKVISVDELELHQ</sequence>
<dbReference type="GO" id="GO:0003729">
    <property type="term" value="F:mRNA binding"/>
    <property type="evidence" value="ECO:0007669"/>
    <property type="project" value="TreeGrafter"/>
</dbReference>
<dbReference type="InterPro" id="IPR018862">
    <property type="entry name" value="eIF4E-T"/>
</dbReference>
<keyword evidence="5" id="KW-1185">Reference proteome</keyword>
<feature type="compositionally biased region" description="Basic and acidic residues" evidence="3">
    <location>
        <begin position="774"/>
        <end position="803"/>
    </location>
</feature>
<accession>A0A401SX05</accession>
<dbReference type="STRING" id="137246.A0A401SX05"/>
<feature type="region of interest" description="Disordered" evidence="3">
    <location>
        <begin position="339"/>
        <end position="384"/>
    </location>
</feature>
<dbReference type="GO" id="GO:0036464">
    <property type="term" value="C:cytoplasmic ribonucleoprotein granule"/>
    <property type="evidence" value="ECO:0007669"/>
    <property type="project" value="UniProtKB-ARBA"/>
</dbReference>
<dbReference type="PANTHER" id="PTHR12269:SF1">
    <property type="entry name" value="EUKARYOTIC TRANSLATION INITIATION FACTOR 4E TRANSPORTER"/>
    <property type="match status" value="1"/>
</dbReference>
<dbReference type="Pfam" id="PF10477">
    <property type="entry name" value="EIF4E-T"/>
    <property type="match status" value="2"/>
</dbReference>
<comment type="caution">
    <text evidence="4">The sequence shown here is derived from an EMBL/GenBank/DDBJ whole genome shotgun (WGS) entry which is preliminary data.</text>
</comment>
<feature type="region of interest" description="Disordered" evidence="3">
    <location>
        <begin position="614"/>
        <end position="639"/>
    </location>
</feature>
<dbReference type="EMBL" id="BEZZ01000647">
    <property type="protein sequence ID" value="GCC34937.1"/>
    <property type="molecule type" value="Genomic_DNA"/>
</dbReference>